<comment type="caution">
    <text evidence="2">The sequence shown here is derived from an EMBL/GenBank/DDBJ whole genome shotgun (WGS) entry which is preliminary data.</text>
</comment>
<proteinExistence type="predicted"/>
<feature type="domain" description="Transcription regulator TrmB N-terminal" evidence="1">
    <location>
        <begin position="15"/>
        <end position="81"/>
    </location>
</feature>
<dbReference type="PANTHER" id="PTHR34293">
    <property type="entry name" value="HTH-TYPE TRANSCRIPTIONAL REGULATOR TRMBL2"/>
    <property type="match status" value="1"/>
</dbReference>
<dbReference type="Pfam" id="PF01978">
    <property type="entry name" value="TrmB"/>
    <property type="match status" value="1"/>
</dbReference>
<protein>
    <recommendedName>
        <fullName evidence="1">Transcription regulator TrmB N-terminal domain-containing protein</fullName>
    </recommendedName>
</protein>
<dbReference type="SUPFAM" id="SSF46785">
    <property type="entry name" value="Winged helix' DNA-binding domain"/>
    <property type="match status" value="1"/>
</dbReference>
<gene>
    <name evidence="2" type="ORF">A3F03_01655</name>
</gene>
<dbReference type="InterPro" id="IPR002831">
    <property type="entry name" value="Tscrpt_reg_TrmB_N"/>
</dbReference>
<dbReference type="InterPro" id="IPR036388">
    <property type="entry name" value="WH-like_DNA-bd_sf"/>
</dbReference>
<dbReference type="Proteomes" id="UP000176803">
    <property type="component" value="Unassembled WGS sequence"/>
</dbReference>
<evidence type="ECO:0000313" key="3">
    <source>
        <dbReference type="Proteomes" id="UP000176803"/>
    </source>
</evidence>
<dbReference type="AlphaFoldDB" id="A0A1F7I348"/>
<sequence>MNNKPSLSGQAADFLHHLGLNSQEIRVFQALSRSGPVSLLELSRLCGINRTTLYRVVEGMKTKSIVEEQVEEYRRKVVVAPPQIIEMLVKKEEERASFLTKNIRPFIDLLTGTAVKSQPGTKVLFYRGSDGIKQQCWNTLQAQKECMGFTYRMFEEIVSRKFALSWRDEWLKKPRYFYELYSDSLLESKKNPQVQPVTYASAFFQERYIPACVFNLNHQIDVYNDVVSIYNWHEGETFGIEIYNHKIADFYKQIFWVLWKMGKKI</sequence>
<name>A0A1F7I348_9BACT</name>
<reference evidence="2 3" key="1">
    <citation type="journal article" date="2016" name="Nat. Commun.">
        <title>Thousands of microbial genomes shed light on interconnected biogeochemical processes in an aquifer system.</title>
        <authorList>
            <person name="Anantharaman K."/>
            <person name="Brown C.T."/>
            <person name="Hug L.A."/>
            <person name="Sharon I."/>
            <person name="Castelle C.J."/>
            <person name="Probst A.J."/>
            <person name="Thomas B.C."/>
            <person name="Singh A."/>
            <person name="Wilkins M.J."/>
            <person name="Karaoz U."/>
            <person name="Brodie E.L."/>
            <person name="Williams K.H."/>
            <person name="Hubbard S.S."/>
            <person name="Banfield J.F."/>
        </authorList>
    </citation>
    <scope>NUCLEOTIDE SEQUENCE [LARGE SCALE GENOMIC DNA]</scope>
</reference>
<dbReference type="InterPro" id="IPR036390">
    <property type="entry name" value="WH_DNA-bd_sf"/>
</dbReference>
<organism evidence="2 3">
    <name type="scientific">Candidatus Roizmanbacteria bacterium RIFCSPHIGHO2_12_FULL_41_11</name>
    <dbReference type="NCBI Taxonomy" id="1802052"/>
    <lineage>
        <taxon>Bacteria</taxon>
        <taxon>Candidatus Roizmaniibacteriota</taxon>
    </lineage>
</organism>
<dbReference type="Gene3D" id="1.10.10.10">
    <property type="entry name" value="Winged helix-like DNA-binding domain superfamily/Winged helix DNA-binding domain"/>
    <property type="match status" value="1"/>
</dbReference>
<dbReference type="PANTHER" id="PTHR34293:SF1">
    <property type="entry name" value="HTH-TYPE TRANSCRIPTIONAL REGULATOR TRMBL2"/>
    <property type="match status" value="1"/>
</dbReference>
<evidence type="ECO:0000313" key="2">
    <source>
        <dbReference type="EMBL" id="OGK37773.1"/>
    </source>
</evidence>
<accession>A0A1F7I348</accession>
<dbReference type="InterPro" id="IPR051797">
    <property type="entry name" value="TrmB-like"/>
</dbReference>
<dbReference type="EMBL" id="MGAC01000032">
    <property type="protein sequence ID" value="OGK37773.1"/>
    <property type="molecule type" value="Genomic_DNA"/>
</dbReference>
<evidence type="ECO:0000259" key="1">
    <source>
        <dbReference type="Pfam" id="PF01978"/>
    </source>
</evidence>